<keyword evidence="3" id="KW-1185">Reference proteome</keyword>
<dbReference type="InterPro" id="IPR001387">
    <property type="entry name" value="Cro/C1-type_HTH"/>
</dbReference>
<dbReference type="AlphaFoldDB" id="V5XIH1"/>
<accession>V5XIH1</accession>
<gene>
    <name evidence="2" type="ORF">D174_04265</name>
</gene>
<evidence type="ECO:0000313" key="2">
    <source>
        <dbReference type="EMBL" id="AHC27827.1"/>
    </source>
</evidence>
<protein>
    <recommendedName>
        <fullName evidence="1">HTH cro/C1-type domain-containing protein</fullName>
    </recommendedName>
</protein>
<dbReference type="EMBL" id="CP006936">
    <property type="protein sequence ID" value="AHC27827.1"/>
    <property type="molecule type" value="Genomic_DNA"/>
</dbReference>
<evidence type="ECO:0000313" key="3">
    <source>
        <dbReference type="Proteomes" id="UP000018763"/>
    </source>
</evidence>
<name>V5XIH1_MYCNE</name>
<reference evidence="2 3" key="1">
    <citation type="journal article" date="2014" name="Genome Announc.">
        <title>Complete Genome Sequence of Sterol-Transforming Mycobacterium neoaurum Strain VKM Ac-1815D.</title>
        <authorList>
            <person name="Shtratnikova V.Y."/>
            <person name="Bragin E.Y."/>
            <person name="Dovbnya D.V."/>
            <person name="Pekov Y.A."/>
            <person name="Schelkunov M.I."/>
            <person name="Strizhov N."/>
            <person name="Ivashina T.V."/>
            <person name="Ashapkin V.V."/>
            <person name="Donova M.V."/>
        </authorList>
    </citation>
    <scope>NUCLEOTIDE SEQUENCE [LARGE SCALE GENOMIC DNA]</scope>
    <source>
        <strain evidence="2 3">VKM Ac-1815D</strain>
    </source>
</reference>
<sequence length="139" mass="15818">MISDLETGRRRHLTTVELTMIAAALNVPPVILLYPGPYMQECEVLPGAKVPELVGVEWFSGHQDWRFETASLTDAERAESDIAEQNSRPLRLHRQYFEAVIERNALAKADDVGEQDRKLIELYDKRIRELAKEIESLGA</sequence>
<evidence type="ECO:0000259" key="1">
    <source>
        <dbReference type="PROSITE" id="PS50943"/>
    </source>
</evidence>
<organism evidence="2 3">
    <name type="scientific">Mycolicibacterium neoaurum VKM Ac-1815D</name>
    <dbReference type="NCBI Taxonomy" id="700508"/>
    <lineage>
        <taxon>Bacteria</taxon>
        <taxon>Bacillati</taxon>
        <taxon>Actinomycetota</taxon>
        <taxon>Actinomycetes</taxon>
        <taxon>Mycobacteriales</taxon>
        <taxon>Mycobacteriaceae</taxon>
        <taxon>Mycolicibacterium</taxon>
    </lineage>
</organism>
<dbReference type="Proteomes" id="UP000018763">
    <property type="component" value="Chromosome"/>
</dbReference>
<feature type="domain" description="HTH cro/C1-type" evidence="1">
    <location>
        <begin position="1"/>
        <end position="32"/>
    </location>
</feature>
<dbReference type="PROSITE" id="PS50943">
    <property type="entry name" value="HTH_CROC1"/>
    <property type="match status" value="1"/>
</dbReference>
<proteinExistence type="predicted"/>